<organism evidence="8 9">
    <name type="scientific">Deinococcus aerophilus</name>
    <dbReference type="NCBI Taxonomy" id="522488"/>
    <lineage>
        <taxon>Bacteria</taxon>
        <taxon>Thermotogati</taxon>
        <taxon>Deinococcota</taxon>
        <taxon>Deinococci</taxon>
        <taxon>Deinococcales</taxon>
        <taxon>Deinococcaceae</taxon>
        <taxon>Deinococcus</taxon>
    </lineage>
</organism>
<dbReference type="EMBL" id="BMOM01000004">
    <property type="protein sequence ID" value="GGM02322.1"/>
    <property type="molecule type" value="Genomic_DNA"/>
</dbReference>
<feature type="transmembrane region" description="Helical" evidence="7">
    <location>
        <begin position="7"/>
        <end position="25"/>
    </location>
</feature>
<comment type="subcellular location">
    <subcellularLocation>
        <location evidence="1">Cell membrane</location>
        <topology evidence="1">Multi-pass membrane protein</topology>
    </subcellularLocation>
</comment>
<evidence type="ECO:0000313" key="8">
    <source>
        <dbReference type="EMBL" id="GGM02322.1"/>
    </source>
</evidence>
<keyword evidence="6 7" id="KW-0472">Membrane</keyword>
<evidence type="ECO:0000256" key="4">
    <source>
        <dbReference type="ARBA" id="ARBA00022692"/>
    </source>
</evidence>
<keyword evidence="3" id="KW-1003">Cell membrane</keyword>
<dbReference type="Proteomes" id="UP000661918">
    <property type="component" value="Unassembled WGS sequence"/>
</dbReference>
<dbReference type="InterPro" id="IPR032808">
    <property type="entry name" value="DoxX"/>
</dbReference>
<name>A0ABQ2GMH1_9DEIO</name>
<dbReference type="RefSeq" id="WP_188901719.1">
    <property type="nucleotide sequence ID" value="NZ_BMOM01000004.1"/>
</dbReference>
<evidence type="ECO:0000256" key="1">
    <source>
        <dbReference type="ARBA" id="ARBA00004651"/>
    </source>
</evidence>
<keyword evidence="5 7" id="KW-1133">Transmembrane helix</keyword>
<evidence type="ECO:0000256" key="2">
    <source>
        <dbReference type="ARBA" id="ARBA00006679"/>
    </source>
</evidence>
<protein>
    <recommendedName>
        <fullName evidence="10">DoxX family protein</fullName>
    </recommendedName>
</protein>
<sequence length="145" mass="14974">MKLHPDAALALVRITVGLIFAWHGFERIFEVGLGRLTADAQAAGVPLPLLTVPLAAVLELVGGPLLALGLGARGLAGTLAAMTLLLGVPPLLMGRWPEPAALQVMALLVVGSVAVVLGGPGRPALRDRSRPVLPASALRRRRPQG</sequence>
<feature type="transmembrane region" description="Helical" evidence="7">
    <location>
        <begin position="100"/>
        <end position="120"/>
    </location>
</feature>
<evidence type="ECO:0000313" key="9">
    <source>
        <dbReference type="Proteomes" id="UP000661918"/>
    </source>
</evidence>
<dbReference type="PANTHER" id="PTHR33452">
    <property type="entry name" value="OXIDOREDUCTASE CATD-RELATED"/>
    <property type="match status" value="1"/>
</dbReference>
<keyword evidence="9" id="KW-1185">Reference proteome</keyword>
<evidence type="ECO:0000256" key="6">
    <source>
        <dbReference type="ARBA" id="ARBA00023136"/>
    </source>
</evidence>
<dbReference type="Pfam" id="PF07681">
    <property type="entry name" value="DoxX"/>
    <property type="match status" value="1"/>
</dbReference>
<reference evidence="9" key="1">
    <citation type="journal article" date="2019" name="Int. J. Syst. Evol. Microbiol.">
        <title>The Global Catalogue of Microorganisms (GCM) 10K type strain sequencing project: providing services to taxonomists for standard genome sequencing and annotation.</title>
        <authorList>
            <consortium name="The Broad Institute Genomics Platform"/>
            <consortium name="The Broad Institute Genome Sequencing Center for Infectious Disease"/>
            <person name="Wu L."/>
            <person name="Ma J."/>
        </authorList>
    </citation>
    <scope>NUCLEOTIDE SEQUENCE [LARGE SCALE GENOMIC DNA]</scope>
    <source>
        <strain evidence="9">JCM 15443</strain>
    </source>
</reference>
<keyword evidence="4 7" id="KW-0812">Transmembrane</keyword>
<gene>
    <name evidence="8" type="ORF">GCM10010841_08560</name>
</gene>
<evidence type="ECO:0000256" key="3">
    <source>
        <dbReference type="ARBA" id="ARBA00022475"/>
    </source>
</evidence>
<evidence type="ECO:0008006" key="10">
    <source>
        <dbReference type="Google" id="ProtNLM"/>
    </source>
</evidence>
<evidence type="ECO:0000256" key="7">
    <source>
        <dbReference type="SAM" id="Phobius"/>
    </source>
</evidence>
<evidence type="ECO:0000256" key="5">
    <source>
        <dbReference type="ARBA" id="ARBA00022989"/>
    </source>
</evidence>
<dbReference type="InterPro" id="IPR051907">
    <property type="entry name" value="DoxX-like_oxidoreductase"/>
</dbReference>
<proteinExistence type="inferred from homology"/>
<feature type="transmembrane region" description="Helical" evidence="7">
    <location>
        <begin position="75"/>
        <end position="94"/>
    </location>
</feature>
<feature type="transmembrane region" description="Helical" evidence="7">
    <location>
        <begin position="45"/>
        <end position="68"/>
    </location>
</feature>
<comment type="similarity">
    <text evidence="2">Belongs to the DoxX family.</text>
</comment>
<dbReference type="PANTHER" id="PTHR33452:SF1">
    <property type="entry name" value="INNER MEMBRANE PROTEIN YPHA-RELATED"/>
    <property type="match status" value="1"/>
</dbReference>
<accession>A0ABQ2GMH1</accession>
<comment type="caution">
    <text evidence="8">The sequence shown here is derived from an EMBL/GenBank/DDBJ whole genome shotgun (WGS) entry which is preliminary data.</text>
</comment>